<dbReference type="SMART" id="SM00064">
    <property type="entry name" value="FYVE"/>
    <property type="match status" value="1"/>
</dbReference>
<evidence type="ECO:0000256" key="1">
    <source>
        <dbReference type="ARBA" id="ARBA00022723"/>
    </source>
</evidence>
<dbReference type="Proteomes" id="UP000481153">
    <property type="component" value="Unassembled WGS sequence"/>
</dbReference>
<dbReference type="InterPro" id="IPR013083">
    <property type="entry name" value="Znf_RING/FYVE/PHD"/>
</dbReference>
<evidence type="ECO:0000256" key="3">
    <source>
        <dbReference type="ARBA" id="ARBA00022833"/>
    </source>
</evidence>
<keyword evidence="8" id="KW-1185">Reference proteome</keyword>
<dbReference type="AlphaFoldDB" id="A0A6G0WE86"/>
<keyword evidence="2 4" id="KW-0863">Zinc-finger</keyword>
<evidence type="ECO:0000256" key="5">
    <source>
        <dbReference type="SAM" id="MobiDB-lite"/>
    </source>
</evidence>
<evidence type="ECO:0000256" key="2">
    <source>
        <dbReference type="ARBA" id="ARBA00022771"/>
    </source>
</evidence>
<feature type="domain" description="FYVE-type" evidence="6">
    <location>
        <begin position="45"/>
        <end position="101"/>
    </location>
</feature>
<gene>
    <name evidence="7" type="ORF">Ae201684_015898</name>
</gene>
<dbReference type="PROSITE" id="PS50178">
    <property type="entry name" value="ZF_FYVE"/>
    <property type="match status" value="1"/>
</dbReference>
<comment type="caution">
    <text evidence="7">The sequence shown here is derived from an EMBL/GenBank/DDBJ whole genome shotgun (WGS) entry which is preliminary data.</text>
</comment>
<evidence type="ECO:0000256" key="4">
    <source>
        <dbReference type="PROSITE-ProRule" id="PRU00091"/>
    </source>
</evidence>
<keyword evidence="3" id="KW-0862">Zinc</keyword>
<sequence>MPTTNTRPLGQRAHFQNGHQHAVDVRDGKKIHAENRELHDAGLPRNHRSHCLSCYKPFSLLRRKIKCASCCEGFCKECTDLWRTNATTKQRICHYCFDSLYKQSMNADCHLPSPTTQSMPILESEDLASSVDTFYKSYYENLRKQASSLRLNDTQLSTEEDFDTALSPAE</sequence>
<dbReference type="GO" id="GO:0008270">
    <property type="term" value="F:zinc ion binding"/>
    <property type="evidence" value="ECO:0007669"/>
    <property type="project" value="UniProtKB-KW"/>
</dbReference>
<organism evidence="7 8">
    <name type="scientific">Aphanomyces euteiches</name>
    <dbReference type="NCBI Taxonomy" id="100861"/>
    <lineage>
        <taxon>Eukaryota</taxon>
        <taxon>Sar</taxon>
        <taxon>Stramenopiles</taxon>
        <taxon>Oomycota</taxon>
        <taxon>Saprolegniomycetes</taxon>
        <taxon>Saprolegniales</taxon>
        <taxon>Verrucalvaceae</taxon>
        <taxon>Aphanomyces</taxon>
    </lineage>
</organism>
<dbReference type="InterPro" id="IPR000306">
    <property type="entry name" value="Znf_FYVE"/>
</dbReference>
<dbReference type="Gene3D" id="3.30.40.10">
    <property type="entry name" value="Zinc/RING finger domain, C3HC4 (zinc finger)"/>
    <property type="match status" value="1"/>
</dbReference>
<reference evidence="7 8" key="1">
    <citation type="submission" date="2019-07" db="EMBL/GenBank/DDBJ databases">
        <title>Genomics analysis of Aphanomyces spp. identifies a new class of oomycete effector associated with host adaptation.</title>
        <authorList>
            <person name="Gaulin E."/>
        </authorList>
    </citation>
    <scope>NUCLEOTIDE SEQUENCE [LARGE SCALE GENOMIC DNA]</scope>
    <source>
        <strain evidence="7 8">ATCC 201684</strain>
    </source>
</reference>
<proteinExistence type="predicted"/>
<dbReference type="InterPro" id="IPR011011">
    <property type="entry name" value="Znf_FYVE_PHD"/>
</dbReference>
<dbReference type="Pfam" id="PF01363">
    <property type="entry name" value="FYVE"/>
    <property type="match status" value="1"/>
</dbReference>
<evidence type="ECO:0000313" key="7">
    <source>
        <dbReference type="EMBL" id="KAF0725680.1"/>
    </source>
</evidence>
<dbReference type="EMBL" id="VJMJ01000235">
    <property type="protein sequence ID" value="KAF0725680.1"/>
    <property type="molecule type" value="Genomic_DNA"/>
</dbReference>
<evidence type="ECO:0000313" key="8">
    <source>
        <dbReference type="Proteomes" id="UP000481153"/>
    </source>
</evidence>
<keyword evidence="1" id="KW-0479">Metal-binding</keyword>
<dbReference type="SUPFAM" id="SSF57903">
    <property type="entry name" value="FYVE/PHD zinc finger"/>
    <property type="match status" value="1"/>
</dbReference>
<name>A0A6G0WE86_9STRA</name>
<feature type="region of interest" description="Disordered" evidence="5">
    <location>
        <begin position="1"/>
        <end position="24"/>
    </location>
</feature>
<dbReference type="InterPro" id="IPR017455">
    <property type="entry name" value="Znf_FYVE-rel"/>
</dbReference>
<evidence type="ECO:0000259" key="6">
    <source>
        <dbReference type="PROSITE" id="PS50178"/>
    </source>
</evidence>
<accession>A0A6G0WE86</accession>
<protein>
    <recommendedName>
        <fullName evidence="6">FYVE-type domain-containing protein</fullName>
    </recommendedName>
</protein>